<dbReference type="Pfam" id="PF02582">
    <property type="entry name" value="DUF155"/>
    <property type="match status" value="1"/>
</dbReference>
<dbReference type="PANTHER" id="PTHR16255">
    <property type="entry name" value="REQUIRED FOR MEIOTIC NUCLEAR DIVISION PROTEIN 1 HOMOLOG"/>
    <property type="match status" value="1"/>
</dbReference>
<protein>
    <recommendedName>
        <fullName evidence="2">DUF155 domain-containing protein</fullName>
    </recommendedName>
</protein>
<keyword evidence="1" id="KW-0812">Transmembrane</keyword>
<dbReference type="STRING" id="1085623.GNIT_1495"/>
<dbReference type="PANTHER" id="PTHR16255:SF1">
    <property type="entry name" value="REQUIRED FOR MEIOTIC NUCLEAR DIVISION PROTEIN 1 HOMOLOG"/>
    <property type="match status" value="1"/>
</dbReference>
<keyword evidence="1" id="KW-1133">Transmembrane helix</keyword>
<dbReference type="OrthoDB" id="529323at2"/>
<dbReference type="AlphaFoldDB" id="G4QES4"/>
<dbReference type="Proteomes" id="UP000009282">
    <property type="component" value="Chromosome"/>
</dbReference>
<evidence type="ECO:0000313" key="4">
    <source>
        <dbReference type="Proteomes" id="UP000009282"/>
    </source>
</evidence>
<evidence type="ECO:0000256" key="1">
    <source>
        <dbReference type="SAM" id="Phobius"/>
    </source>
</evidence>
<feature type="transmembrane region" description="Helical" evidence="1">
    <location>
        <begin position="242"/>
        <end position="260"/>
    </location>
</feature>
<dbReference type="eggNOG" id="COG1723">
    <property type="taxonomic scope" value="Bacteria"/>
</dbReference>
<dbReference type="KEGG" id="gni:GNIT_1495"/>
<dbReference type="HOGENOM" id="CLU_011220_4_0_6"/>
<accession>G4QES4</accession>
<evidence type="ECO:0000313" key="3">
    <source>
        <dbReference type="EMBL" id="AEP29613.1"/>
    </source>
</evidence>
<evidence type="ECO:0000259" key="2">
    <source>
        <dbReference type="Pfam" id="PF02582"/>
    </source>
</evidence>
<reference evidence="3 4" key="1">
    <citation type="journal article" date="2011" name="J. Bacteriol.">
        <title>Complete genome sequence of seawater bacterium Glaciecola nitratireducens FR1064T.</title>
        <authorList>
            <person name="Bian F."/>
            <person name="Qin Q.L."/>
            <person name="Xie B.B."/>
            <person name="Shu Y.L."/>
            <person name="Zhang X.Y."/>
            <person name="Yu Y."/>
            <person name="Chen B."/>
            <person name="Chen X.L."/>
            <person name="Zhou B.C."/>
            <person name="Zhang Y.Z."/>
        </authorList>
    </citation>
    <scope>NUCLEOTIDE SEQUENCE [LARGE SCALE GENOMIC DNA]</scope>
    <source>
        <strain evidence="4">JCM 12485 / KCTC 12276 / FR1064</strain>
    </source>
</reference>
<sequence>MSFFNDSAEVIAFAAQIDLDEVKAQFEKLFIMQRYRDVMHIEMPKGHLFVFDYGVLVTWGVNPAKQEQYLVKLKAIAKEMNPVQIDKYHFLKADKEATQLAIIQDKLVLPNLKVDSLLALSHALAQSVKLQHFESRAEQTISSNQYLTTTLAKTGTSPINRKALAKLRAQFFQTKSDILLQYRSLGAPEFVVNFPAMEQLYLDLSMHVALKARIEFLNRKLQTIQDLYDLFAEEQNYTHFSFLAWTTIILITTIMLLLLFK</sequence>
<dbReference type="EMBL" id="CP003060">
    <property type="protein sequence ID" value="AEP29613.1"/>
    <property type="molecule type" value="Genomic_DNA"/>
</dbReference>
<proteinExistence type="predicted"/>
<keyword evidence="4" id="KW-1185">Reference proteome</keyword>
<keyword evidence="1" id="KW-0472">Membrane</keyword>
<gene>
    <name evidence="3" type="ordered locus">GNIT_1495</name>
</gene>
<name>G4QES4_GLANF</name>
<feature type="domain" description="DUF155" evidence="2">
    <location>
        <begin position="48"/>
        <end position="218"/>
    </location>
</feature>
<dbReference type="InterPro" id="IPR051624">
    <property type="entry name" value="RMD1/Sad1-interacting"/>
</dbReference>
<dbReference type="InterPro" id="IPR003734">
    <property type="entry name" value="DUF155"/>
</dbReference>
<dbReference type="RefSeq" id="WP_014108487.1">
    <property type="nucleotide sequence ID" value="NC_016041.1"/>
</dbReference>
<organism evidence="3 4">
    <name type="scientific">Glaciecola nitratireducens (strain JCM 12485 / KCTC 12276 / FR1064)</name>
    <dbReference type="NCBI Taxonomy" id="1085623"/>
    <lineage>
        <taxon>Bacteria</taxon>
        <taxon>Pseudomonadati</taxon>
        <taxon>Pseudomonadota</taxon>
        <taxon>Gammaproteobacteria</taxon>
        <taxon>Alteromonadales</taxon>
        <taxon>Alteromonadaceae</taxon>
        <taxon>Brumicola</taxon>
    </lineage>
</organism>